<gene>
    <name evidence="2" type="ORF">GCM10009539_75720</name>
</gene>
<sequence>MTGTANEPADHSRSGEDVAAAVGAAEHDSALHETHTHPERTKSGESHVERSQGDPAMTGSEPGAASEPTDTGVSAAAAQSVRGARTSDRVAAD</sequence>
<feature type="region of interest" description="Disordered" evidence="1">
    <location>
        <begin position="1"/>
        <end position="93"/>
    </location>
</feature>
<reference evidence="3" key="1">
    <citation type="journal article" date="2019" name="Int. J. Syst. Evol. Microbiol.">
        <title>The Global Catalogue of Microorganisms (GCM) 10K type strain sequencing project: providing services to taxonomists for standard genome sequencing and annotation.</title>
        <authorList>
            <consortium name="The Broad Institute Genomics Platform"/>
            <consortium name="The Broad Institute Genome Sequencing Center for Infectious Disease"/>
            <person name="Wu L."/>
            <person name="Ma J."/>
        </authorList>
    </citation>
    <scope>NUCLEOTIDE SEQUENCE [LARGE SCALE GENOMIC DNA]</scope>
    <source>
        <strain evidence="3">JCM 10425</strain>
    </source>
</reference>
<accession>A0ABN0V5M3</accession>
<feature type="compositionally biased region" description="Basic and acidic residues" evidence="1">
    <location>
        <begin position="25"/>
        <end position="52"/>
    </location>
</feature>
<comment type="caution">
    <text evidence="2">The sequence shown here is derived from an EMBL/GenBank/DDBJ whole genome shotgun (WGS) entry which is preliminary data.</text>
</comment>
<evidence type="ECO:0000313" key="2">
    <source>
        <dbReference type="EMBL" id="GAA0276794.1"/>
    </source>
</evidence>
<dbReference type="Proteomes" id="UP001500967">
    <property type="component" value="Unassembled WGS sequence"/>
</dbReference>
<dbReference type="RefSeq" id="WP_344653770.1">
    <property type="nucleotide sequence ID" value="NZ_BAAAGX010000035.1"/>
</dbReference>
<protein>
    <submittedName>
        <fullName evidence="2">Uncharacterized protein</fullName>
    </submittedName>
</protein>
<dbReference type="EMBL" id="BAAAGX010000035">
    <property type="protein sequence ID" value="GAA0276794.1"/>
    <property type="molecule type" value="Genomic_DNA"/>
</dbReference>
<organism evidence="2 3">
    <name type="scientific">Cryptosporangium japonicum</name>
    <dbReference type="NCBI Taxonomy" id="80872"/>
    <lineage>
        <taxon>Bacteria</taxon>
        <taxon>Bacillati</taxon>
        <taxon>Actinomycetota</taxon>
        <taxon>Actinomycetes</taxon>
        <taxon>Cryptosporangiales</taxon>
        <taxon>Cryptosporangiaceae</taxon>
        <taxon>Cryptosporangium</taxon>
    </lineage>
</organism>
<keyword evidence="3" id="KW-1185">Reference proteome</keyword>
<proteinExistence type="predicted"/>
<evidence type="ECO:0000313" key="3">
    <source>
        <dbReference type="Proteomes" id="UP001500967"/>
    </source>
</evidence>
<evidence type="ECO:0000256" key="1">
    <source>
        <dbReference type="SAM" id="MobiDB-lite"/>
    </source>
</evidence>
<name>A0ABN0V5M3_9ACTN</name>